<evidence type="ECO:0000256" key="9">
    <source>
        <dbReference type="ARBA" id="ARBA00023180"/>
    </source>
</evidence>
<dbReference type="PANTHER" id="PTHR19139">
    <property type="entry name" value="AQUAPORIN TRANSPORTER"/>
    <property type="match status" value="1"/>
</dbReference>
<feature type="transmembrane region" description="Helical" evidence="13">
    <location>
        <begin position="120"/>
        <end position="141"/>
    </location>
</feature>
<keyword evidence="15" id="KW-1185">Reference proteome</keyword>
<evidence type="ECO:0000256" key="13">
    <source>
        <dbReference type="SAM" id="Phobius"/>
    </source>
</evidence>
<feature type="transmembrane region" description="Helical" evidence="13">
    <location>
        <begin position="319"/>
        <end position="339"/>
    </location>
</feature>
<feature type="compositionally biased region" description="Pro residues" evidence="12">
    <location>
        <begin position="34"/>
        <end position="43"/>
    </location>
</feature>
<comment type="catalytic activity">
    <reaction evidence="10">
        <text>H2O(in) = H2O(out)</text>
        <dbReference type="Rhea" id="RHEA:29667"/>
        <dbReference type="ChEBI" id="CHEBI:15377"/>
    </reaction>
</comment>
<sequence>MGAHTTPIISSNDHPSQLQQSTTTTFLPPLLSSSPPPLSPSSPYPSTSEEKKAAGGSSSHPVSVSITPLPPPSPSTPATPVKYTQYTLSHSPSNTSTAVSTSTSKMAPFANMSHSLRTHLVFGIGEFVGTFLFLFFAFAATQVANTAPAGNSAGLPNTSNLLYIAFAFGFSLMVNVWAFFRVTGGAFNPAVTLALVVVGGFPIVRAAIVIVAQILGATAAAGLVSVMFPGPLAVETTLGGGATAVQGFFIELFLTCELVFVILMMAVEKHRATFAAPVAIGVALFMGQLVGVYFTGASLNPARSIGPAIVNRHFPRHHWIYWLGPALGALLACGFYKLLQALRFQDVNPGADDDGRTRREDLENGHGRDQDGLKNGTGIGTAGTGTANATTGTTARPSANGETAALNNQPAQVPREL</sequence>
<organism evidence="14 15">
    <name type="scientific">Sordaria brevicollis</name>
    <dbReference type="NCBI Taxonomy" id="83679"/>
    <lineage>
        <taxon>Eukaryota</taxon>
        <taxon>Fungi</taxon>
        <taxon>Dikarya</taxon>
        <taxon>Ascomycota</taxon>
        <taxon>Pezizomycotina</taxon>
        <taxon>Sordariomycetes</taxon>
        <taxon>Sordariomycetidae</taxon>
        <taxon>Sordariales</taxon>
        <taxon>Sordariaceae</taxon>
        <taxon>Sordaria</taxon>
    </lineage>
</organism>
<evidence type="ECO:0000256" key="4">
    <source>
        <dbReference type="ARBA" id="ARBA00022475"/>
    </source>
</evidence>
<keyword evidence="7 13" id="KW-1133">Transmembrane helix</keyword>
<keyword evidence="8 13" id="KW-0472">Membrane</keyword>
<evidence type="ECO:0000256" key="11">
    <source>
        <dbReference type="RuleBase" id="RU000477"/>
    </source>
</evidence>
<dbReference type="AlphaFoldDB" id="A0AAE0PB58"/>
<dbReference type="GO" id="GO:0005886">
    <property type="term" value="C:plasma membrane"/>
    <property type="evidence" value="ECO:0007669"/>
    <property type="project" value="UniProtKB-SubCell"/>
</dbReference>
<dbReference type="InterPro" id="IPR034294">
    <property type="entry name" value="Aquaporin_transptr"/>
</dbReference>
<dbReference type="EMBL" id="JAUTDP010000009">
    <property type="protein sequence ID" value="KAK3396671.1"/>
    <property type="molecule type" value="Genomic_DNA"/>
</dbReference>
<comment type="similarity">
    <text evidence="2 11">Belongs to the MIP/aquaporin (TC 1.A.8) family.</text>
</comment>
<dbReference type="InterPro" id="IPR023271">
    <property type="entry name" value="Aquaporin-like"/>
</dbReference>
<dbReference type="GO" id="GO:0015250">
    <property type="term" value="F:water channel activity"/>
    <property type="evidence" value="ECO:0007669"/>
    <property type="project" value="TreeGrafter"/>
</dbReference>
<gene>
    <name evidence="14" type="ORF">B0T20DRAFT_455202</name>
</gene>
<feature type="region of interest" description="Disordered" evidence="12">
    <location>
        <begin position="1"/>
        <end position="81"/>
    </location>
</feature>
<evidence type="ECO:0000256" key="12">
    <source>
        <dbReference type="SAM" id="MobiDB-lite"/>
    </source>
</evidence>
<feature type="region of interest" description="Disordered" evidence="12">
    <location>
        <begin position="349"/>
        <end position="417"/>
    </location>
</feature>
<evidence type="ECO:0000256" key="5">
    <source>
        <dbReference type="ARBA" id="ARBA00022692"/>
    </source>
</evidence>
<keyword evidence="3 11" id="KW-0813">Transport</keyword>
<feature type="compositionally biased region" description="Polar residues" evidence="12">
    <location>
        <begin position="396"/>
        <end position="411"/>
    </location>
</feature>
<feature type="transmembrane region" description="Helical" evidence="13">
    <location>
        <begin position="161"/>
        <end position="180"/>
    </location>
</feature>
<feature type="compositionally biased region" description="Low complexity" evidence="12">
    <location>
        <begin position="384"/>
        <end position="395"/>
    </location>
</feature>
<evidence type="ECO:0000256" key="8">
    <source>
        <dbReference type="ARBA" id="ARBA00023136"/>
    </source>
</evidence>
<keyword evidence="6" id="KW-0677">Repeat</keyword>
<feature type="transmembrane region" description="Helical" evidence="13">
    <location>
        <begin position="244"/>
        <end position="267"/>
    </location>
</feature>
<feature type="transmembrane region" description="Helical" evidence="13">
    <location>
        <begin position="274"/>
        <end position="299"/>
    </location>
</feature>
<protein>
    <submittedName>
        <fullName evidence="14">Aquaporin-like protein</fullName>
    </submittedName>
</protein>
<reference evidence="14" key="1">
    <citation type="journal article" date="2023" name="Mol. Phylogenet. Evol.">
        <title>Genome-scale phylogeny and comparative genomics of the fungal order Sordariales.</title>
        <authorList>
            <person name="Hensen N."/>
            <person name="Bonometti L."/>
            <person name="Westerberg I."/>
            <person name="Brannstrom I.O."/>
            <person name="Guillou S."/>
            <person name="Cros-Aarteil S."/>
            <person name="Calhoun S."/>
            <person name="Haridas S."/>
            <person name="Kuo A."/>
            <person name="Mondo S."/>
            <person name="Pangilinan J."/>
            <person name="Riley R."/>
            <person name="LaButti K."/>
            <person name="Andreopoulos B."/>
            <person name="Lipzen A."/>
            <person name="Chen C."/>
            <person name="Yan M."/>
            <person name="Daum C."/>
            <person name="Ng V."/>
            <person name="Clum A."/>
            <person name="Steindorff A."/>
            <person name="Ohm R.A."/>
            <person name="Martin F."/>
            <person name="Silar P."/>
            <person name="Natvig D.O."/>
            <person name="Lalanne C."/>
            <person name="Gautier V."/>
            <person name="Ament-Velasquez S.L."/>
            <person name="Kruys A."/>
            <person name="Hutchinson M.I."/>
            <person name="Powell A.J."/>
            <person name="Barry K."/>
            <person name="Miller A.N."/>
            <person name="Grigoriev I.V."/>
            <person name="Debuchy R."/>
            <person name="Gladieux P."/>
            <person name="Hiltunen Thoren M."/>
            <person name="Johannesson H."/>
        </authorList>
    </citation>
    <scope>NUCLEOTIDE SEQUENCE</scope>
    <source>
        <strain evidence="14">FGSC 1904</strain>
    </source>
</reference>
<evidence type="ECO:0000256" key="6">
    <source>
        <dbReference type="ARBA" id="ARBA00022737"/>
    </source>
</evidence>
<name>A0AAE0PB58_SORBR</name>
<comment type="subcellular location">
    <subcellularLocation>
        <location evidence="1">Cell membrane</location>
        <topology evidence="1">Multi-pass membrane protein</topology>
    </subcellularLocation>
</comment>
<dbReference type="FunFam" id="1.20.1080.10:FF:000024">
    <property type="entry name" value="MIP aquaporin (Eurofung)"/>
    <property type="match status" value="1"/>
</dbReference>
<evidence type="ECO:0000313" key="14">
    <source>
        <dbReference type="EMBL" id="KAK3396671.1"/>
    </source>
</evidence>
<dbReference type="InterPro" id="IPR000425">
    <property type="entry name" value="MIP"/>
</dbReference>
<evidence type="ECO:0000256" key="3">
    <source>
        <dbReference type="ARBA" id="ARBA00022448"/>
    </source>
</evidence>
<dbReference type="PANTHER" id="PTHR19139:SF199">
    <property type="entry name" value="MIP17260P"/>
    <property type="match status" value="1"/>
</dbReference>
<feature type="compositionally biased region" description="Pro residues" evidence="12">
    <location>
        <begin position="68"/>
        <end position="77"/>
    </location>
</feature>
<feature type="compositionally biased region" description="Basic and acidic residues" evidence="12">
    <location>
        <begin position="353"/>
        <end position="372"/>
    </location>
</feature>
<evidence type="ECO:0000256" key="7">
    <source>
        <dbReference type="ARBA" id="ARBA00022989"/>
    </source>
</evidence>
<dbReference type="PRINTS" id="PR00783">
    <property type="entry name" value="MINTRINSICP"/>
</dbReference>
<feature type="compositionally biased region" description="Low complexity" evidence="12">
    <location>
        <begin position="15"/>
        <end position="33"/>
    </location>
</feature>
<keyword evidence="5 11" id="KW-0812">Transmembrane</keyword>
<keyword evidence="9" id="KW-0325">Glycoprotein</keyword>
<dbReference type="SUPFAM" id="SSF81338">
    <property type="entry name" value="Aquaporin-like"/>
    <property type="match status" value="1"/>
</dbReference>
<evidence type="ECO:0000256" key="2">
    <source>
        <dbReference type="ARBA" id="ARBA00006175"/>
    </source>
</evidence>
<dbReference type="Proteomes" id="UP001281003">
    <property type="component" value="Unassembled WGS sequence"/>
</dbReference>
<comment type="caution">
    <text evidence="14">The sequence shown here is derived from an EMBL/GenBank/DDBJ whole genome shotgun (WGS) entry which is preliminary data.</text>
</comment>
<evidence type="ECO:0000256" key="1">
    <source>
        <dbReference type="ARBA" id="ARBA00004651"/>
    </source>
</evidence>
<dbReference type="InterPro" id="IPR022357">
    <property type="entry name" value="MIP_CS"/>
</dbReference>
<evidence type="ECO:0000313" key="15">
    <source>
        <dbReference type="Proteomes" id="UP001281003"/>
    </source>
</evidence>
<reference evidence="14" key="2">
    <citation type="submission" date="2023-07" db="EMBL/GenBank/DDBJ databases">
        <authorList>
            <consortium name="Lawrence Berkeley National Laboratory"/>
            <person name="Haridas S."/>
            <person name="Hensen N."/>
            <person name="Bonometti L."/>
            <person name="Westerberg I."/>
            <person name="Brannstrom I.O."/>
            <person name="Guillou S."/>
            <person name="Cros-Aarteil S."/>
            <person name="Calhoun S."/>
            <person name="Kuo A."/>
            <person name="Mondo S."/>
            <person name="Pangilinan J."/>
            <person name="Riley R."/>
            <person name="LaButti K."/>
            <person name="Andreopoulos B."/>
            <person name="Lipzen A."/>
            <person name="Chen C."/>
            <person name="Yanf M."/>
            <person name="Daum C."/>
            <person name="Ng V."/>
            <person name="Clum A."/>
            <person name="Steindorff A."/>
            <person name="Ohm R."/>
            <person name="Martin F."/>
            <person name="Silar P."/>
            <person name="Natvig D."/>
            <person name="Lalanne C."/>
            <person name="Gautier V."/>
            <person name="Ament-velasquez S.L."/>
            <person name="Kruys A."/>
            <person name="Hutchinson M.I."/>
            <person name="Powell A.J."/>
            <person name="Barry K."/>
            <person name="Miller A.N."/>
            <person name="Grigoriev I.V."/>
            <person name="Debuchy R."/>
            <person name="Gladieux P."/>
            <person name="Thoren M.H."/>
            <person name="Johannesson H."/>
        </authorList>
    </citation>
    <scope>NUCLEOTIDE SEQUENCE</scope>
    <source>
        <strain evidence="14">FGSC 1904</strain>
    </source>
</reference>
<dbReference type="PROSITE" id="PS00221">
    <property type="entry name" value="MIP"/>
    <property type="match status" value="1"/>
</dbReference>
<proteinExistence type="inferred from homology"/>
<dbReference type="Pfam" id="PF00230">
    <property type="entry name" value="MIP"/>
    <property type="match status" value="1"/>
</dbReference>
<accession>A0AAE0PB58</accession>
<dbReference type="Gene3D" id="1.20.1080.10">
    <property type="entry name" value="Glycerol uptake facilitator protein"/>
    <property type="match status" value="1"/>
</dbReference>
<feature type="transmembrane region" description="Helical" evidence="13">
    <location>
        <begin position="192"/>
        <end position="224"/>
    </location>
</feature>
<keyword evidence="4" id="KW-1003">Cell membrane</keyword>
<evidence type="ECO:0000256" key="10">
    <source>
        <dbReference type="ARBA" id="ARBA00034651"/>
    </source>
</evidence>